<dbReference type="SMART" id="SM00409">
    <property type="entry name" value="IG"/>
    <property type="match status" value="1"/>
</dbReference>
<name>B7Q5S8_IXOSC</name>
<protein>
    <recommendedName>
        <fullName evidence="2">Ig-like domain-containing protein</fullName>
    </recommendedName>
</protein>
<dbReference type="InterPro" id="IPR003599">
    <property type="entry name" value="Ig_sub"/>
</dbReference>
<proteinExistence type="predicted"/>
<dbReference type="InterPro" id="IPR036179">
    <property type="entry name" value="Ig-like_dom_sf"/>
</dbReference>
<dbReference type="PROSITE" id="PS50835">
    <property type="entry name" value="IG_LIKE"/>
    <property type="match status" value="1"/>
</dbReference>
<keyword evidence="5" id="KW-1185">Reference proteome</keyword>
<dbReference type="Pfam" id="PF13927">
    <property type="entry name" value="Ig_3"/>
    <property type="match status" value="1"/>
</dbReference>
<dbReference type="EMBL" id="ABJB010074353">
    <property type="status" value="NOT_ANNOTATED_CDS"/>
    <property type="molecule type" value="Genomic_DNA"/>
</dbReference>
<dbReference type="Proteomes" id="UP000001555">
    <property type="component" value="Unassembled WGS sequence"/>
</dbReference>
<feature type="compositionally biased region" description="Low complexity" evidence="1">
    <location>
        <begin position="277"/>
        <end position="293"/>
    </location>
</feature>
<evidence type="ECO:0000259" key="2">
    <source>
        <dbReference type="PROSITE" id="PS50835"/>
    </source>
</evidence>
<dbReference type="VEuPathDB" id="VectorBase:ISCW010739"/>
<dbReference type="InterPro" id="IPR007110">
    <property type="entry name" value="Ig-like_dom"/>
</dbReference>
<dbReference type="AlphaFoldDB" id="B7Q5S8"/>
<dbReference type="EMBL" id="DS863199">
    <property type="protein sequence ID" value="EEC14200.1"/>
    <property type="molecule type" value="Genomic_DNA"/>
</dbReference>
<sequence length="340" mass="36720">MTGSAPRPRPDCGGEARQLRDFQSIQVLLEASCPSVALIVLRAEADAGEIEEGRSYRALQCPCRTPSSDAPFLGLKEDKFLGPRIIRFPFGCQKTKTHDLDCSDATIVTASQKHGHRLKYKIGDVPVICISVDVSTRSELLFLHYSTCFRADKPLLSVDLGPPFRNSSLIEGSDLFLECKSRANPPVTDVGWRRDGVVLVPSGGPREPLVNDNFLAIQKLSRHDSGNYSCFAGNSEGVSESGWFDLRVQYRERSGDEAGGPSGCRGDRTKPARGQPAAGTAARTSGGGRSASAAIPVGPMPLFLRRIEAVFALTECEPPPAGSPELRLRSAQYLSAETLM</sequence>
<dbReference type="VEuPathDB" id="VectorBase:ISCI010739"/>
<organism>
    <name type="scientific">Ixodes scapularis</name>
    <name type="common">Black-legged tick</name>
    <name type="synonym">Deer tick</name>
    <dbReference type="NCBI Taxonomy" id="6945"/>
    <lineage>
        <taxon>Eukaryota</taxon>
        <taxon>Metazoa</taxon>
        <taxon>Ecdysozoa</taxon>
        <taxon>Arthropoda</taxon>
        <taxon>Chelicerata</taxon>
        <taxon>Arachnida</taxon>
        <taxon>Acari</taxon>
        <taxon>Parasitiformes</taxon>
        <taxon>Ixodida</taxon>
        <taxon>Ixodoidea</taxon>
        <taxon>Ixodidae</taxon>
        <taxon>Ixodinae</taxon>
        <taxon>Ixodes</taxon>
    </lineage>
</organism>
<dbReference type="EnsemblMetazoa" id="ISCW010739-RA">
    <property type="protein sequence ID" value="ISCW010739-PA"/>
    <property type="gene ID" value="ISCW010739"/>
</dbReference>
<feature type="domain" description="Ig-like" evidence="2">
    <location>
        <begin position="154"/>
        <end position="241"/>
    </location>
</feature>
<evidence type="ECO:0000313" key="4">
    <source>
        <dbReference type="EnsemblMetazoa" id="ISCW010739-PA"/>
    </source>
</evidence>
<dbReference type="InterPro" id="IPR003598">
    <property type="entry name" value="Ig_sub2"/>
</dbReference>
<reference evidence="4" key="2">
    <citation type="submission" date="2020-05" db="UniProtKB">
        <authorList>
            <consortium name="EnsemblMetazoa"/>
        </authorList>
    </citation>
    <scope>IDENTIFICATION</scope>
    <source>
        <strain evidence="4">wikel</strain>
    </source>
</reference>
<dbReference type="Gene3D" id="2.60.40.10">
    <property type="entry name" value="Immunoglobulins"/>
    <property type="match status" value="1"/>
</dbReference>
<dbReference type="EMBL" id="ABJB010067955">
    <property type="status" value="NOT_ANNOTATED_CDS"/>
    <property type="molecule type" value="Genomic_DNA"/>
</dbReference>
<gene>
    <name evidence="3" type="ORF">IscW_ISCW010739</name>
</gene>
<dbReference type="CDD" id="cd00096">
    <property type="entry name" value="Ig"/>
    <property type="match status" value="1"/>
</dbReference>
<feature type="region of interest" description="Disordered" evidence="1">
    <location>
        <begin position="254"/>
        <end position="293"/>
    </location>
</feature>
<evidence type="ECO:0000256" key="1">
    <source>
        <dbReference type="SAM" id="MobiDB-lite"/>
    </source>
</evidence>
<accession>B7Q5S8</accession>
<dbReference type="EMBL" id="ABJB010897603">
    <property type="status" value="NOT_ANNOTATED_CDS"/>
    <property type="molecule type" value="Genomic_DNA"/>
</dbReference>
<dbReference type="PaxDb" id="6945-B7Q5S8"/>
<dbReference type="PANTHER" id="PTHR23278">
    <property type="entry name" value="SIDESTEP PROTEIN"/>
    <property type="match status" value="1"/>
</dbReference>
<dbReference type="HOGENOM" id="CLU_817071_0_0_1"/>
<dbReference type="SMART" id="SM00408">
    <property type="entry name" value="IGc2"/>
    <property type="match status" value="1"/>
</dbReference>
<evidence type="ECO:0000313" key="3">
    <source>
        <dbReference type="EMBL" id="EEC14200.1"/>
    </source>
</evidence>
<reference evidence="3 5" key="1">
    <citation type="submission" date="2008-03" db="EMBL/GenBank/DDBJ databases">
        <title>Annotation of Ixodes scapularis.</title>
        <authorList>
            <consortium name="Ixodes scapularis Genome Project Consortium"/>
            <person name="Caler E."/>
            <person name="Hannick L.I."/>
            <person name="Bidwell S."/>
            <person name="Joardar V."/>
            <person name="Thiagarajan M."/>
            <person name="Amedeo P."/>
            <person name="Galinsky K.J."/>
            <person name="Schobel S."/>
            <person name="Inman J."/>
            <person name="Hostetler J."/>
            <person name="Miller J."/>
            <person name="Hammond M."/>
            <person name="Megy K."/>
            <person name="Lawson D."/>
            <person name="Kodira C."/>
            <person name="Sutton G."/>
            <person name="Meyer J."/>
            <person name="Hill C.A."/>
            <person name="Birren B."/>
            <person name="Nene V."/>
            <person name="Collins F."/>
            <person name="Alarcon-Chaidez F."/>
            <person name="Wikel S."/>
            <person name="Strausberg R."/>
        </authorList>
    </citation>
    <scope>NUCLEOTIDE SEQUENCE [LARGE SCALE GENOMIC DNA]</scope>
    <source>
        <strain evidence="5">Wikel</strain>
        <strain evidence="3">Wikel colony</strain>
    </source>
</reference>
<evidence type="ECO:0000313" key="5">
    <source>
        <dbReference type="Proteomes" id="UP000001555"/>
    </source>
</evidence>
<dbReference type="SUPFAM" id="SSF48726">
    <property type="entry name" value="Immunoglobulin"/>
    <property type="match status" value="1"/>
</dbReference>
<dbReference type="PANTHER" id="PTHR23278:SF19">
    <property type="entry name" value="OBSCURIN"/>
    <property type="match status" value="1"/>
</dbReference>
<dbReference type="InParanoid" id="B7Q5S8"/>
<dbReference type="InterPro" id="IPR013783">
    <property type="entry name" value="Ig-like_fold"/>
</dbReference>